<dbReference type="HOGENOM" id="CLU_2753831_0_0_11"/>
<proteinExistence type="predicted"/>
<dbReference type="KEGG" id="nfa:NFA_15150"/>
<sequence length="70" mass="8491">MRKRLARALIRLAHRIYRPRVTVVDAADAPAWYRAVQEDLDRQDPWTRRLRTPEWADLLPPERRESRGWN</sequence>
<evidence type="ECO:0000313" key="1">
    <source>
        <dbReference type="EMBL" id="BAD56360.1"/>
    </source>
</evidence>
<organism evidence="1 2">
    <name type="scientific">Nocardia farcinica (strain IFM 10152)</name>
    <dbReference type="NCBI Taxonomy" id="247156"/>
    <lineage>
        <taxon>Bacteria</taxon>
        <taxon>Bacillati</taxon>
        <taxon>Actinomycetota</taxon>
        <taxon>Actinomycetes</taxon>
        <taxon>Mycobacteriales</taxon>
        <taxon>Nocardiaceae</taxon>
        <taxon>Nocardia</taxon>
    </lineage>
</organism>
<dbReference type="Proteomes" id="UP000006820">
    <property type="component" value="Chromosome"/>
</dbReference>
<dbReference type="EMBL" id="AP006618">
    <property type="protein sequence ID" value="BAD56360.1"/>
    <property type="molecule type" value="Genomic_DNA"/>
</dbReference>
<protein>
    <submittedName>
        <fullName evidence="1">Uncharacterized protein</fullName>
    </submittedName>
</protein>
<keyword evidence="2" id="KW-1185">Reference proteome</keyword>
<name>Q5YZN1_NOCFA</name>
<evidence type="ECO:0000313" key="2">
    <source>
        <dbReference type="Proteomes" id="UP000006820"/>
    </source>
</evidence>
<dbReference type="AlphaFoldDB" id="Q5YZN1"/>
<gene>
    <name evidence="1" type="ordered locus">NFA_15150</name>
</gene>
<reference evidence="1 2" key="1">
    <citation type="journal article" date="2004" name="Proc. Natl. Acad. Sci. U.S.A.">
        <title>The complete genomic sequence of Nocardia farcinica IFM 10152.</title>
        <authorList>
            <person name="Ishikawa J."/>
            <person name="Yamashita A."/>
            <person name="Mikami Y."/>
            <person name="Hoshino Y."/>
            <person name="Kurita H."/>
            <person name="Hotta K."/>
            <person name="Shiba T."/>
            <person name="Hattori M."/>
        </authorList>
    </citation>
    <scope>NUCLEOTIDE SEQUENCE [LARGE SCALE GENOMIC DNA]</scope>
    <source>
        <strain evidence="1 2">IFM 10152</strain>
    </source>
</reference>
<accession>Q5YZN1</accession>
<dbReference type="STRING" id="247156.NFA_15150"/>